<name>A0AAJ0E6D9_9PEZI</name>
<feature type="compositionally biased region" description="Basic and acidic residues" evidence="1">
    <location>
        <begin position="1"/>
        <end position="11"/>
    </location>
</feature>
<dbReference type="Proteomes" id="UP001240678">
    <property type="component" value="Unassembled WGS sequence"/>
</dbReference>
<accession>A0AAJ0E6D9</accession>
<reference evidence="2 3" key="1">
    <citation type="submission" date="2016-10" db="EMBL/GenBank/DDBJ databases">
        <title>The genome sequence of Colletotrichum fioriniae PJ7.</title>
        <authorList>
            <person name="Baroncelli R."/>
        </authorList>
    </citation>
    <scope>NUCLEOTIDE SEQUENCE [LARGE SCALE GENOMIC DNA]</scope>
    <source>
        <strain evidence="2 3">IMI 309622</strain>
    </source>
</reference>
<organism evidence="2 3">
    <name type="scientific">Colletotrichum costaricense</name>
    <dbReference type="NCBI Taxonomy" id="1209916"/>
    <lineage>
        <taxon>Eukaryota</taxon>
        <taxon>Fungi</taxon>
        <taxon>Dikarya</taxon>
        <taxon>Ascomycota</taxon>
        <taxon>Pezizomycotina</taxon>
        <taxon>Sordariomycetes</taxon>
        <taxon>Hypocreomycetidae</taxon>
        <taxon>Glomerellales</taxon>
        <taxon>Glomerellaceae</taxon>
        <taxon>Colletotrichum</taxon>
        <taxon>Colletotrichum acutatum species complex</taxon>
    </lineage>
</organism>
<dbReference type="GeneID" id="85333456"/>
<proteinExistence type="predicted"/>
<evidence type="ECO:0000256" key="1">
    <source>
        <dbReference type="SAM" id="MobiDB-lite"/>
    </source>
</evidence>
<evidence type="ECO:0000313" key="3">
    <source>
        <dbReference type="Proteomes" id="UP001240678"/>
    </source>
</evidence>
<sequence>MDGEEGDRARIGDSQPRRRGTGARAEMSVWRESGQVEAPASKVQGRKTAAAELREAAPWVLGLWEEPLTVFGVRRGLGALLVLWWSIPGIEMQPAGREGNTDEWDRVTVFVYEYSCGS</sequence>
<dbReference type="AlphaFoldDB" id="A0AAJ0E6D9"/>
<protein>
    <submittedName>
        <fullName evidence="2">Uncharacterized protein</fullName>
    </submittedName>
</protein>
<comment type="caution">
    <text evidence="2">The sequence shown here is derived from an EMBL/GenBank/DDBJ whole genome shotgun (WGS) entry which is preliminary data.</text>
</comment>
<gene>
    <name evidence="2" type="ORF">CCOS01_01716</name>
</gene>
<evidence type="ECO:0000313" key="2">
    <source>
        <dbReference type="EMBL" id="KAK1536396.1"/>
    </source>
</evidence>
<keyword evidence="3" id="KW-1185">Reference proteome</keyword>
<dbReference type="EMBL" id="MOOE01000002">
    <property type="protein sequence ID" value="KAK1536396.1"/>
    <property type="molecule type" value="Genomic_DNA"/>
</dbReference>
<dbReference type="RefSeq" id="XP_060318559.1">
    <property type="nucleotide sequence ID" value="XM_060449909.1"/>
</dbReference>
<feature type="region of interest" description="Disordered" evidence="1">
    <location>
        <begin position="1"/>
        <end position="26"/>
    </location>
</feature>